<keyword evidence="10" id="KW-1185">Reference proteome</keyword>
<organism evidence="9 10">
    <name type="scientific">Marinomonas spartinae</name>
    <dbReference type="NCBI Taxonomy" id="1792290"/>
    <lineage>
        <taxon>Bacteria</taxon>
        <taxon>Pseudomonadati</taxon>
        <taxon>Pseudomonadota</taxon>
        <taxon>Gammaproteobacteria</taxon>
        <taxon>Oceanospirillales</taxon>
        <taxon>Oceanospirillaceae</taxon>
        <taxon>Marinomonas</taxon>
    </lineage>
</organism>
<evidence type="ECO:0000256" key="2">
    <source>
        <dbReference type="ARBA" id="ARBA00022670"/>
    </source>
</evidence>
<name>A0A1A8TS52_9GAMM</name>
<feature type="signal peptide" evidence="7">
    <location>
        <begin position="1"/>
        <end position="28"/>
    </location>
</feature>
<dbReference type="AlphaFoldDB" id="A0A1A8TS52"/>
<keyword evidence="4" id="KW-0378">Hydrolase</keyword>
<keyword evidence="3" id="KW-0479">Metal-binding</keyword>
<dbReference type="GO" id="GO:0046872">
    <property type="term" value="F:metal ion binding"/>
    <property type="evidence" value="ECO:0007669"/>
    <property type="project" value="UniProtKB-KW"/>
</dbReference>
<reference evidence="9 10" key="1">
    <citation type="submission" date="2016-06" db="EMBL/GenBank/DDBJ databases">
        <authorList>
            <person name="Kjaerup R.B."/>
            <person name="Dalgaard T.S."/>
            <person name="Juul-Madsen H.R."/>
        </authorList>
    </citation>
    <scope>NUCLEOTIDE SEQUENCE [LARGE SCALE GENOMIC DNA]</scope>
    <source>
        <strain evidence="9 10">CECT 8886</strain>
    </source>
</reference>
<keyword evidence="7" id="KW-0732">Signal</keyword>
<dbReference type="EMBL" id="FLOB01000018">
    <property type="protein sequence ID" value="SBS37484.1"/>
    <property type="molecule type" value="Genomic_DNA"/>
</dbReference>
<dbReference type="STRING" id="1792290.MSP8886_04137"/>
<comment type="cofactor">
    <cofactor evidence="1">
        <name>Zn(2+)</name>
        <dbReference type="ChEBI" id="CHEBI:29105"/>
    </cofactor>
</comment>
<evidence type="ECO:0000256" key="4">
    <source>
        <dbReference type="ARBA" id="ARBA00022801"/>
    </source>
</evidence>
<dbReference type="InterPro" id="IPR011990">
    <property type="entry name" value="TPR-like_helical_dom_sf"/>
</dbReference>
<feature type="domain" description="Peptidase M48" evidence="8">
    <location>
        <begin position="73"/>
        <end position="252"/>
    </location>
</feature>
<evidence type="ECO:0000256" key="1">
    <source>
        <dbReference type="ARBA" id="ARBA00001947"/>
    </source>
</evidence>
<dbReference type="Proteomes" id="UP000092544">
    <property type="component" value="Unassembled WGS sequence"/>
</dbReference>
<protein>
    <submittedName>
        <fullName evidence="9">TPR repeat-containing protein YfgC</fullName>
    </submittedName>
</protein>
<sequence>MKPFSTFITNLAILVIVFLGTFSTQSHAELPNLSSTKDERSLSNPSYVIGQHWFRQINSSQAVIAFPPAYNYVRQALSTIVPHTSLDNKMIEITLLNSTQSNAFVIPGNHLFIYSDIMEMITNEDMFYALLSHEVAHLDLNHYERQSQFSSQELSKTLIMIGASLAAAAAGAGSDATSALWIGGMANQAENTLTHSREQEQEADRQGRRYMKAAGLNPQGMNHLFKAMFKASLGRPRLEFLSTHPLPKTRIADSMSFQKEDSILRQKESSRDFLFFRATMLAYRAILSNRVDYALLQSIPNEDAYNFAQALVAYLQQSPQKALTFLAKVHTHNRFVSYLKALSLQSDGQKKAALKVVEGVLNLAPNDLSFGTLYATFTHTKYRGVEVPRYLYEKKQVWEADITYYRDRQNIPMALNYKALLDFSLGQDKEAQRLLFRALQDAKDTDKPLIKRTQDEIDRIKEAEKEEGIRDD</sequence>
<dbReference type="GO" id="GO:0004222">
    <property type="term" value="F:metalloendopeptidase activity"/>
    <property type="evidence" value="ECO:0007669"/>
    <property type="project" value="InterPro"/>
</dbReference>
<feature type="chain" id="PRO_5008379249" evidence="7">
    <location>
        <begin position="29"/>
        <end position="472"/>
    </location>
</feature>
<evidence type="ECO:0000256" key="7">
    <source>
        <dbReference type="SAM" id="SignalP"/>
    </source>
</evidence>
<dbReference type="Gene3D" id="3.30.2010.10">
    <property type="entry name" value="Metalloproteases ('zincins'), catalytic domain"/>
    <property type="match status" value="1"/>
</dbReference>
<keyword evidence="2" id="KW-0645">Protease</keyword>
<keyword evidence="5" id="KW-0862">Zinc</keyword>
<dbReference type="PANTHER" id="PTHR22726:SF1">
    <property type="entry name" value="METALLOENDOPEPTIDASE OMA1, MITOCHONDRIAL"/>
    <property type="match status" value="1"/>
</dbReference>
<dbReference type="SUPFAM" id="SSF48452">
    <property type="entry name" value="TPR-like"/>
    <property type="match status" value="1"/>
</dbReference>
<dbReference type="OrthoDB" id="9810445at2"/>
<keyword evidence="6" id="KW-0482">Metalloprotease</keyword>
<dbReference type="GO" id="GO:0016020">
    <property type="term" value="C:membrane"/>
    <property type="evidence" value="ECO:0007669"/>
    <property type="project" value="TreeGrafter"/>
</dbReference>
<accession>A0A1A8TS52</accession>
<dbReference type="GO" id="GO:0051603">
    <property type="term" value="P:proteolysis involved in protein catabolic process"/>
    <property type="evidence" value="ECO:0007669"/>
    <property type="project" value="TreeGrafter"/>
</dbReference>
<dbReference type="Pfam" id="PF01435">
    <property type="entry name" value="Peptidase_M48"/>
    <property type="match status" value="1"/>
</dbReference>
<evidence type="ECO:0000256" key="6">
    <source>
        <dbReference type="ARBA" id="ARBA00023049"/>
    </source>
</evidence>
<gene>
    <name evidence="9" type="primary">yfgC</name>
    <name evidence="9" type="ORF">MSP8886_04137</name>
</gene>
<dbReference type="InterPro" id="IPR051156">
    <property type="entry name" value="Mito/Outer_Membr_Metalloprot"/>
</dbReference>
<proteinExistence type="predicted"/>
<evidence type="ECO:0000256" key="3">
    <source>
        <dbReference type="ARBA" id="ARBA00022723"/>
    </source>
</evidence>
<dbReference type="PANTHER" id="PTHR22726">
    <property type="entry name" value="METALLOENDOPEPTIDASE OMA1"/>
    <property type="match status" value="1"/>
</dbReference>
<evidence type="ECO:0000313" key="10">
    <source>
        <dbReference type="Proteomes" id="UP000092544"/>
    </source>
</evidence>
<dbReference type="RefSeq" id="WP_067020500.1">
    <property type="nucleotide sequence ID" value="NZ_FLOB01000018.1"/>
</dbReference>
<evidence type="ECO:0000259" key="8">
    <source>
        <dbReference type="Pfam" id="PF01435"/>
    </source>
</evidence>
<evidence type="ECO:0000256" key="5">
    <source>
        <dbReference type="ARBA" id="ARBA00022833"/>
    </source>
</evidence>
<dbReference type="InterPro" id="IPR001915">
    <property type="entry name" value="Peptidase_M48"/>
</dbReference>
<evidence type="ECO:0000313" key="9">
    <source>
        <dbReference type="EMBL" id="SBS37484.1"/>
    </source>
</evidence>